<protein>
    <recommendedName>
        <fullName evidence="2">PiggyBac transposable element-derived protein domain-containing protein</fullName>
    </recommendedName>
</protein>
<evidence type="ECO:0000256" key="1">
    <source>
        <dbReference type="SAM" id="MobiDB-lite"/>
    </source>
</evidence>
<feature type="non-terminal residue" evidence="3">
    <location>
        <position position="252"/>
    </location>
</feature>
<dbReference type="OrthoDB" id="3938054at2759"/>
<dbReference type="AlphaFoldDB" id="A0A6A5V278"/>
<evidence type="ECO:0000313" key="4">
    <source>
        <dbReference type="Proteomes" id="UP000800036"/>
    </source>
</evidence>
<keyword evidence="4" id="KW-1185">Reference proteome</keyword>
<gene>
    <name evidence="3" type="ORF">BU23DRAFT_556833</name>
</gene>
<reference evidence="3" key="1">
    <citation type="journal article" date="2020" name="Stud. Mycol.">
        <title>101 Dothideomycetes genomes: a test case for predicting lifestyles and emergence of pathogens.</title>
        <authorList>
            <person name="Haridas S."/>
            <person name="Albert R."/>
            <person name="Binder M."/>
            <person name="Bloem J."/>
            <person name="Labutti K."/>
            <person name="Salamov A."/>
            <person name="Andreopoulos B."/>
            <person name="Baker S."/>
            <person name="Barry K."/>
            <person name="Bills G."/>
            <person name="Bluhm B."/>
            <person name="Cannon C."/>
            <person name="Castanera R."/>
            <person name="Culley D."/>
            <person name="Daum C."/>
            <person name="Ezra D."/>
            <person name="Gonzalez J."/>
            <person name="Henrissat B."/>
            <person name="Kuo A."/>
            <person name="Liang C."/>
            <person name="Lipzen A."/>
            <person name="Lutzoni F."/>
            <person name="Magnuson J."/>
            <person name="Mondo S."/>
            <person name="Nolan M."/>
            <person name="Ohm R."/>
            <person name="Pangilinan J."/>
            <person name="Park H.-J."/>
            <person name="Ramirez L."/>
            <person name="Alfaro M."/>
            <person name="Sun H."/>
            <person name="Tritt A."/>
            <person name="Yoshinaga Y."/>
            <person name="Zwiers L.-H."/>
            <person name="Turgeon B."/>
            <person name="Goodwin S."/>
            <person name="Spatafora J."/>
            <person name="Crous P."/>
            <person name="Grigoriev I."/>
        </authorList>
    </citation>
    <scope>NUCLEOTIDE SEQUENCE</scope>
    <source>
        <strain evidence="3">CBS 107.79</strain>
    </source>
</reference>
<accession>A0A6A5V278</accession>
<evidence type="ECO:0000313" key="3">
    <source>
        <dbReference type="EMBL" id="KAF1970359.1"/>
    </source>
</evidence>
<feature type="region of interest" description="Disordered" evidence="1">
    <location>
        <begin position="232"/>
        <end position="252"/>
    </location>
</feature>
<dbReference type="Proteomes" id="UP000800036">
    <property type="component" value="Unassembled WGS sequence"/>
</dbReference>
<name>A0A6A5V278_9PLEO</name>
<feature type="domain" description="PiggyBac transposable element-derived protein" evidence="2">
    <location>
        <begin position="2"/>
        <end position="158"/>
    </location>
</feature>
<evidence type="ECO:0000259" key="2">
    <source>
        <dbReference type="Pfam" id="PF13843"/>
    </source>
</evidence>
<dbReference type="InterPro" id="IPR029526">
    <property type="entry name" value="PGBD"/>
</dbReference>
<dbReference type="Pfam" id="PF13843">
    <property type="entry name" value="DDE_Tnp_1_7"/>
    <property type="match status" value="1"/>
</dbReference>
<sequence length="252" mass="28903">MLEYLRRQGVGCAGTVRTTKTTIEETFEDAARVELQAKDVSVKGRARKNLAKERFSSSLMRLKTQFTKHMDGEVLQAAWRDNQVVLFASTIAEPTQVIMKLRRRSKISQNNKKIFEKAFSDEPVRLLGIPQMIDDYNCHKTERPLLYFLLDLTLNNAYRLSLYSDAAAAKRSGHKRFLYDLIEQLFDRGTRLCNAGAKRKRSDDDVVTEESSHRPANLYKQAKTCVLCAERGRRQHRSQPPRVALDHVQGNS</sequence>
<organism evidence="3 4">
    <name type="scientific">Bimuria novae-zelandiae CBS 107.79</name>
    <dbReference type="NCBI Taxonomy" id="1447943"/>
    <lineage>
        <taxon>Eukaryota</taxon>
        <taxon>Fungi</taxon>
        <taxon>Dikarya</taxon>
        <taxon>Ascomycota</taxon>
        <taxon>Pezizomycotina</taxon>
        <taxon>Dothideomycetes</taxon>
        <taxon>Pleosporomycetidae</taxon>
        <taxon>Pleosporales</taxon>
        <taxon>Massarineae</taxon>
        <taxon>Didymosphaeriaceae</taxon>
        <taxon>Bimuria</taxon>
    </lineage>
</organism>
<proteinExistence type="predicted"/>
<dbReference type="EMBL" id="ML976701">
    <property type="protein sequence ID" value="KAF1970359.1"/>
    <property type="molecule type" value="Genomic_DNA"/>
</dbReference>